<gene>
    <name evidence="1" type="ORF">CS063_13955</name>
</gene>
<protein>
    <submittedName>
        <fullName evidence="1">Uncharacterized protein</fullName>
    </submittedName>
</protein>
<organism evidence="1 2">
    <name type="scientific">Sporanaerobium hydrogeniformans</name>
    <dbReference type="NCBI Taxonomy" id="3072179"/>
    <lineage>
        <taxon>Bacteria</taxon>
        <taxon>Bacillati</taxon>
        <taxon>Bacillota</taxon>
        <taxon>Clostridia</taxon>
        <taxon>Lachnospirales</taxon>
        <taxon>Lachnospiraceae</taxon>
        <taxon>Sporanaerobium</taxon>
    </lineage>
</organism>
<dbReference type="EMBL" id="PEDL01000018">
    <property type="protein sequence ID" value="PHV69815.1"/>
    <property type="molecule type" value="Genomic_DNA"/>
</dbReference>
<evidence type="ECO:0000313" key="2">
    <source>
        <dbReference type="Proteomes" id="UP000224460"/>
    </source>
</evidence>
<keyword evidence="2" id="KW-1185">Reference proteome</keyword>
<accession>A0AC61DA83</accession>
<comment type="caution">
    <text evidence="1">The sequence shown here is derived from an EMBL/GenBank/DDBJ whole genome shotgun (WGS) entry which is preliminary data.</text>
</comment>
<evidence type="ECO:0000313" key="1">
    <source>
        <dbReference type="EMBL" id="PHV69815.1"/>
    </source>
</evidence>
<dbReference type="Proteomes" id="UP000224460">
    <property type="component" value="Unassembled WGS sequence"/>
</dbReference>
<reference evidence="1" key="1">
    <citation type="submission" date="2017-10" db="EMBL/GenBank/DDBJ databases">
        <title>Genome sequence of cellulolytic Lachnospiraceae bacterium XHS1971 isolated from hotspring sediment.</title>
        <authorList>
            <person name="Vasudevan G."/>
            <person name="Joshi A.J."/>
            <person name="Hivarkar S."/>
            <person name="Lanjekar V.B."/>
            <person name="Dhakephalkar P.K."/>
            <person name="Dagar S."/>
        </authorList>
    </citation>
    <scope>NUCLEOTIDE SEQUENCE</scope>
    <source>
        <strain evidence="1">XHS1971</strain>
    </source>
</reference>
<name>A0AC61DA83_9FIRM</name>
<proteinExistence type="predicted"/>
<sequence length="152" mass="17189">MQVKDIMKREVISVSEEDSLVDVLMVLLENNISGVPVLNERQEVIGILTEQDLMTKRKVLNIPSYLEFIQSILSIDGELQQAKKDAIQKLSAKDIMSSPVYTVGENHSIEEVVCMMVNRRINHIPVVDKKRSLVGIIGRGDLLPLLINQLRR</sequence>